<keyword evidence="2" id="KW-1133">Transmembrane helix</keyword>
<reference evidence="3" key="1">
    <citation type="submission" date="2019-05" db="EMBL/GenBank/DDBJ databases">
        <authorList>
            <person name="Naeem R."/>
            <person name="Antony C."/>
            <person name="Guan Q."/>
        </authorList>
    </citation>
    <scope>NUCLEOTIDE SEQUENCE</scope>
    <source>
        <strain evidence="3">2</strain>
    </source>
</reference>
<feature type="region of interest" description="Disordered" evidence="1">
    <location>
        <begin position="439"/>
        <end position="476"/>
    </location>
</feature>
<keyword evidence="2" id="KW-0472">Membrane</keyword>
<evidence type="ECO:0000256" key="1">
    <source>
        <dbReference type="SAM" id="MobiDB-lite"/>
    </source>
</evidence>
<evidence type="ECO:0000313" key="3">
    <source>
        <dbReference type="EMBL" id="VTP03858.1"/>
    </source>
</evidence>
<feature type="region of interest" description="Disordered" evidence="1">
    <location>
        <begin position="111"/>
        <end position="136"/>
    </location>
</feature>
<proteinExistence type="predicted"/>
<feature type="transmembrane region" description="Helical" evidence="2">
    <location>
        <begin position="70"/>
        <end position="91"/>
    </location>
</feature>
<dbReference type="SUPFAM" id="SSF52540">
    <property type="entry name" value="P-loop containing nucleoside triphosphate hydrolases"/>
    <property type="match status" value="1"/>
</dbReference>
<dbReference type="EMBL" id="LR589176">
    <property type="protein sequence ID" value="VTP03858.1"/>
    <property type="molecule type" value="Genomic_DNA"/>
</dbReference>
<feature type="compositionally biased region" description="Polar residues" evidence="1">
    <location>
        <begin position="114"/>
        <end position="126"/>
    </location>
</feature>
<dbReference type="Pfam" id="PF12846">
    <property type="entry name" value="AAA_10"/>
    <property type="match status" value="1"/>
</dbReference>
<organism evidence="3">
    <name type="scientific">Mycobacterium riyadhense</name>
    <dbReference type="NCBI Taxonomy" id="486698"/>
    <lineage>
        <taxon>Bacteria</taxon>
        <taxon>Bacillati</taxon>
        <taxon>Actinomycetota</taxon>
        <taxon>Actinomycetes</taxon>
        <taxon>Mycobacteriales</taxon>
        <taxon>Mycobacteriaceae</taxon>
        <taxon>Mycobacterium</taxon>
    </lineage>
</organism>
<dbReference type="AlphaFoldDB" id="A0A653F2K4"/>
<sequence>MVSTATSSPKTGENARVFSGIRDIDTHIGEAAPGQRWPGGPYRPPEWIAMVAIGGPTLWWIDVHPAGTTLPVLIAGLALIFVTVVGMRLLLPKGRPSLPTRAILARNMLRPPHTITSPHHGQTAGNGQRVDPSLDPPKRVEGNIVFTSGGVYAEFLLDGLPVLMRSYDVHTRAATLTRNLGRYLPSGSMVRMVLVADDTNAILRNMVGSHADKPDWVTQCRHWHPIIANPAKAHPAGYRGPARARFWITVPVDAGMAGRTPLGKSRKAWDWFRGRDKDSANSLQHYSDVARNIARSLPNEFNIRPATPAQIQWYHRHRAGLGVIHEPMPAPQTGPKSLSADDFVRTAFDEGANAQRPWWRPTFKPLLRVYNPDDPTAAPSYQTFLTVEHFPDNGVRFPRACYLHALLNVHTTATIEWTQHLNIRTPKDAQAVNYRYTKNIKDQMRQRGPRAAEDDELPKKLSQTRRYSSQLNSNPSERELDHTVVIAVGAESPDVLDDAVKQIRQELDTAGIAVARRRGAQLLLWRAFNTGSETTSPLDEFRNPTTAHLWSLFLPLISGRVGNVKGSPLAVDQTTMRPSVILHDPEGTARRNKNTGLAIVGDPGGGKSNRTKLSARELILRGARVVVFEPDTIAEWAKALKSIPGVRIIDPTVGQWCFDPLVIFPDRLAARLAAAHILPWIGVPADSLIAKRYRRLLRPETRETCGIGNHHELLQHLRAQPDWETDELLLRLEAAAEDFPGLFNPDLPAYKPQDAPATVYLTGNLALPDAEDLANEQLYLKLTGTQRAGMAIYGLLVDIEQQYMFDRLDRFDVMIFEECAQLLAYPAGARTAHLITRRGRKHATGIWFITQDFRDLARMGDKFVTQKWIFRIQDPELAYLTLKWARIDPDMYPELVVTLSEDTSPGNTRDEDILGDSHDGVGSSITEAGAVDPDRLGEGFLVDEFGRAARVQFFGAPTPALAHALDSTASVSA</sequence>
<dbReference type="Gene3D" id="3.40.50.300">
    <property type="entry name" value="P-loop containing nucleotide triphosphate hydrolases"/>
    <property type="match status" value="2"/>
</dbReference>
<name>A0A653F2K4_9MYCO</name>
<gene>
    <name evidence="3" type="ORF">BIN_B_05280</name>
</gene>
<evidence type="ECO:0000256" key="2">
    <source>
        <dbReference type="SAM" id="Phobius"/>
    </source>
</evidence>
<protein>
    <submittedName>
        <fullName evidence="3">AAA-like domain protein</fullName>
    </submittedName>
</protein>
<accession>A0A653F2K4</accession>
<keyword evidence="2" id="KW-0812">Transmembrane</keyword>
<feature type="compositionally biased region" description="Polar residues" evidence="1">
    <location>
        <begin position="464"/>
        <end position="475"/>
    </location>
</feature>
<dbReference type="InterPro" id="IPR027417">
    <property type="entry name" value="P-loop_NTPase"/>
</dbReference>